<reference evidence="8 9" key="1">
    <citation type="submission" date="2020-04" db="EMBL/GenBank/DDBJ databases">
        <authorList>
            <person name="Zheng R.K."/>
            <person name="Sun C.M."/>
        </authorList>
    </citation>
    <scope>NUCLEOTIDE SEQUENCE [LARGE SCALE GENOMIC DNA]</scope>
    <source>
        <strain evidence="9">zrk29</strain>
    </source>
</reference>
<dbReference type="KEGG" id="tbk:HF295_04715"/>
<organism evidence="8 9">
    <name type="scientific">Hujiaoplasma nucleasis</name>
    <dbReference type="NCBI Taxonomy" id="2725268"/>
    <lineage>
        <taxon>Bacteria</taxon>
        <taxon>Bacillati</taxon>
        <taxon>Mycoplasmatota</taxon>
        <taxon>Mollicutes</taxon>
        <taxon>Candidatus Izemoplasmatales</taxon>
        <taxon>Hujiaoplasmataceae</taxon>
        <taxon>Hujiaoplasma</taxon>
    </lineage>
</organism>
<dbReference type="InterPro" id="IPR050090">
    <property type="entry name" value="Tyrosine_recombinase_XerCD"/>
</dbReference>
<gene>
    <name evidence="8" type="ORF">HF295_04715</name>
</gene>
<dbReference type="GO" id="GO:0003677">
    <property type="term" value="F:DNA binding"/>
    <property type="evidence" value="ECO:0007669"/>
    <property type="project" value="UniProtKB-UniRule"/>
</dbReference>
<comment type="similarity">
    <text evidence="1">Belongs to the 'phage' integrase family.</text>
</comment>
<dbReference type="Proteomes" id="UP000512167">
    <property type="component" value="Chromosome"/>
</dbReference>
<dbReference type="GO" id="GO:0015074">
    <property type="term" value="P:DNA integration"/>
    <property type="evidence" value="ECO:0007669"/>
    <property type="project" value="UniProtKB-KW"/>
</dbReference>
<dbReference type="PROSITE" id="PS51898">
    <property type="entry name" value="TYR_RECOMBINASE"/>
    <property type="match status" value="1"/>
</dbReference>
<evidence type="ECO:0000313" key="9">
    <source>
        <dbReference type="Proteomes" id="UP000512167"/>
    </source>
</evidence>
<dbReference type="Pfam" id="PF00589">
    <property type="entry name" value="Phage_integrase"/>
    <property type="match status" value="1"/>
</dbReference>
<dbReference type="AlphaFoldDB" id="A0A7L6N405"/>
<keyword evidence="4" id="KW-0233">DNA recombination</keyword>
<dbReference type="InterPro" id="IPR011010">
    <property type="entry name" value="DNA_brk_join_enz"/>
</dbReference>
<feature type="domain" description="Tyr recombinase" evidence="6">
    <location>
        <begin position="111"/>
        <end position="300"/>
    </location>
</feature>
<evidence type="ECO:0000256" key="4">
    <source>
        <dbReference type="ARBA" id="ARBA00023172"/>
    </source>
</evidence>
<sequence>MIKPINLTLMHSQKLKEQVLEFIKYHDVKPITKESYRRILLRYVEYVEHLTEPPIRDDVKQYRDTLIKDHSANTVQKYIVVVRLFYAWLYAEGKGDNIAINIKGPRIENTFKRESLSEKQARQLLEYAKKESSKGIIEYRNFTMIALMISTGFRTIEIERADVSDIHFIGDSHVLYVMGKGRDEKDSYNKLSPLVYKLIETYLMMRSDEHKPLFINHGSTYKEIRLKTRSISKIVKKYLLGINIDSKKFTAHSLRHTAATLAMEKGADLYSAQHMLRHKNTNTTKIYLHKINRRKEKYEEIIGDDLLKGLT</sequence>
<keyword evidence="9" id="KW-1185">Reference proteome</keyword>
<evidence type="ECO:0000256" key="3">
    <source>
        <dbReference type="ARBA" id="ARBA00023125"/>
    </source>
</evidence>
<dbReference type="SUPFAM" id="SSF56349">
    <property type="entry name" value="DNA breaking-rejoining enzymes"/>
    <property type="match status" value="1"/>
</dbReference>
<dbReference type="InterPro" id="IPR010998">
    <property type="entry name" value="Integrase_recombinase_N"/>
</dbReference>
<protein>
    <submittedName>
        <fullName evidence="8">Tyrosine-type recombinase/integrase</fullName>
    </submittedName>
</protein>
<evidence type="ECO:0000256" key="1">
    <source>
        <dbReference type="ARBA" id="ARBA00008857"/>
    </source>
</evidence>
<evidence type="ECO:0000256" key="5">
    <source>
        <dbReference type="PROSITE-ProRule" id="PRU01248"/>
    </source>
</evidence>
<keyword evidence="3 5" id="KW-0238">DNA-binding</keyword>
<dbReference type="InterPro" id="IPR044068">
    <property type="entry name" value="CB"/>
</dbReference>
<dbReference type="InterPro" id="IPR002104">
    <property type="entry name" value="Integrase_catalytic"/>
</dbReference>
<proteinExistence type="inferred from homology"/>
<dbReference type="RefSeq" id="WP_312031030.1">
    <property type="nucleotide sequence ID" value="NZ_CP051151.1"/>
</dbReference>
<evidence type="ECO:0000313" key="8">
    <source>
        <dbReference type="EMBL" id="QLY40202.1"/>
    </source>
</evidence>
<evidence type="ECO:0000256" key="2">
    <source>
        <dbReference type="ARBA" id="ARBA00022908"/>
    </source>
</evidence>
<dbReference type="PANTHER" id="PTHR30349">
    <property type="entry name" value="PHAGE INTEGRASE-RELATED"/>
    <property type="match status" value="1"/>
</dbReference>
<dbReference type="Pfam" id="PF02899">
    <property type="entry name" value="Phage_int_SAM_1"/>
    <property type="match status" value="1"/>
</dbReference>
<keyword evidence="2" id="KW-0229">DNA integration</keyword>
<dbReference type="PANTHER" id="PTHR30349:SF41">
    <property type="entry name" value="INTEGRASE_RECOMBINASE PROTEIN MJ0367-RELATED"/>
    <property type="match status" value="1"/>
</dbReference>
<evidence type="ECO:0000259" key="7">
    <source>
        <dbReference type="PROSITE" id="PS51900"/>
    </source>
</evidence>
<name>A0A7L6N405_9MOLU</name>
<dbReference type="EMBL" id="CP051151">
    <property type="protein sequence ID" value="QLY40202.1"/>
    <property type="molecule type" value="Genomic_DNA"/>
</dbReference>
<feature type="domain" description="Core-binding (CB)" evidence="7">
    <location>
        <begin position="13"/>
        <end position="90"/>
    </location>
</feature>
<dbReference type="PROSITE" id="PS51900">
    <property type="entry name" value="CB"/>
    <property type="match status" value="1"/>
</dbReference>
<dbReference type="Gene3D" id="1.10.443.10">
    <property type="entry name" value="Intergrase catalytic core"/>
    <property type="match status" value="1"/>
</dbReference>
<evidence type="ECO:0000259" key="6">
    <source>
        <dbReference type="PROSITE" id="PS51898"/>
    </source>
</evidence>
<accession>A0A7L6N405</accession>
<dbReference type="InterPro" id="IPR013762">
    <property type="entry name" value="Integrase-like_cat_sf"/>
</dbReference>
<dbReference type="InterPro" id="IPR004107">
    <property type="entry name" value="Integrase_SAM-like_N"/>
</dbReference>
<dbReference type="Gene3D" id="1.10.150.130">
    <property type="match status" value="1"/>
</dbReference>
<dbReference type="GO" id="GO:0006310">
    <property type="term" value="P:DNA recombination"/>
    <property type="evidence" value="ECO:0007669"/>
    <property type="project" value="UniProtKB-KW"/>
</dbReference>